<reference evidence="2 3" key="1">
    <citation type="submission" date="2018-09" db="EMBL/GenBank/DDBJ databases">
        <title>Hymenobacter medium sp. nov., isolated from R2A medium.</title>
        <authorList>
            <person name="Yingchao G."/>
        </authorList>
    </citation>
    <scope>NUCLEOTIDE SEQUENCE [LARGE SCALE GENOMIC DNA]</scope>
    <source>
        <strain evidence="3">sh-6</strain>
    </source>
</reference>
<evidence type="ECO:0000256" key="1">
    <source>
        <dbReference type="SAM" id="MobiDB-lite"/>
    </source>
</evidence>
<evidence type="ECO:0000313" key="2">
    <source>
        <dbReference type="EMBL" id="AYA37035.1"/>
    </source>
</evidence>
<dbReference type="Proteomes" id="UP000262802">
    <property type="component" value="Chromosome"/>
</dbReference>
<proteinExistence type="predicted"/>
<keyword evidence="3" id="KW-1185">Reference proteome</keyword>
<gene>
    <name evidence="2" type="ORF">D3Y59_08190</name>
</gene>
<sequence length="249" mass="27268">MLLTLHHLPMTTACTLLWLTAAWLSSSQTKPGPSAPAAFEPTALPAKAARTAAFVPTGWLLERQVSGDLNGDKRADPVLVLIERPSTTAPEARRERAVVVLLADAAGQLQRVAASGRVLYGSGGPDPLISADKMPEIKVENGMLVVRHLSGTEQNLEFTHRFAYDTGSKKMRLASEEQIKSNRQTLDTTIRSSDYLAGKQRTERVYRDPADPDGRRQLTSRKDATLPKAPKRYLEDVDVRKITADSGIK</sequence>
<accession>A0A3B7QZJ1</accession>
<evidence type="ECO:0000313" key="3">
    <source>
        <dbReference type="Proteomes" id="UP000262802"/>
    </source>
</evidence>
<dbReference type="KEGG" id="hyh:D3Y59_08190"/>
<dbReference type="OrthoDB" id="86940at2"/>
<name>A0A3B7QZJ1_9BACT</name>
<dbReference type="AlphaFoldDB" id="A0A3B7QZJ1"/>
<dbReference type="EMBL" id="CP032317">
    <property type="protein sequence ID" value="AYA37035.1"/>
    <property type="molecule type" value="Genomic_DNA"/>
</dbReference>
<feature type="region of interest" description="Disordered" evidence="1">
    <location>
        <begin position="198"/>
        <end position="229"/>
    </location>
</feature>
<feature type="compositionally biased region" description="Basic and acidic residues" evidence="1">
    <location>
        <begin position="200"/>
        <end position="225"/>
    </location>
</feature>
<organism evidence="2 3">
    <name type="scientific">Hymenobacter oligotrophus</name>
    <dbReference type="NCBI Taxonomy" id="2319843"/>
    <lineage>
        <taxon>Bacteria</taxon>
        <taxon>Pseudomonadati</taxon>
        <taxon>Bacteroidota</taxon>
        <taxon>Cytophagia</taxon>
        <taxon>Cytophagales</taxon>
        <taxon>Hymenobacteraceae</taxon>
        <taxon>Hymenobacter</taxon>
    </lineage>
</organism>
<protein>
    <submittedName>
        <fullName evidence="2">Uncharacterized protein</fullName>
    </submittedName>
</protein>
<dbReference type="RefSeq" id="WP_119444612.1">
    <property type="nucleotide sequence ID" value="NZ_CP032317.1"/>
</dbReference>